<feature type="transmembrane region" description="Helical" evidence="5">
    <location>
        <begin position="12"/>
        <end position="31"/>
    </location>
</feature>
<comment type="subcellular location">
    <subcellularLocation>
        <location evidence="1">Membrane</location>
    </subcellularLocation>
</comment>
<organism evidence="6 7">
    <name type="scientific">Salibacterium halotolerans</name>
    <dbReference type="NCBI Taxonomy" id="1884432"/>
    <lineage>
        <taxon>Bacteria</taxon>
        <taxon>Bacillati</taxon>
        <taxon>Bacillota</taxon>
        <taxon>Bacilli</taxon>
        <taxon>Bacillales</taxon>
        <taxon>Bacillaceae</taxon>
    </lineage>
</organism>
<evidence type="ECO:0000256" key="2">
    <source>
        <dbReference type="ARBA" id="ARBA00022692"/>
    </source>
</evidence>
<dbReference type="Pfam" id="PF04688">
    <property type="entry name" value="Holin_SPP1"/>
    <property type="match status" value="1"/>
</dbReference>
<dbReference type="Proteomes" id="UP000198892">
    <property type="component" value="Unassembled WGS sequence"/>
</dbReference>
<keyword evidence="3 5" id="KW-1133">Transmembrane helix</keyword>
<dbReference type="InterPro" id="IPR006479">
    <property type="entry name" value="Holin"/>
</dbReference>
<evidence type="ECO:0000256" key="5">
    <source>
        <dbReference type="SAM" id="Phobius"/>
    </source>
</evidence>
<gene>
    <name evidence="6" type="ORF">SAMN05518683_10378</name>
</gene>
<dbReference type="NCBIfam" id="TIGR01592">
    <property type="entry name" value="holin_SPP1"/>
    <property type="match status" value="1"/>
</dbReference>
<feature type="transmembrane region" description="Helical" evidence="5">
    <location>
        <begin position="43"/>
        <end position="61"/>
    </location>
</feature>
<dbReference type="OrthoDB" id="2405362at2"/>
<evidence type="ECO:0000313" key="6">
    <source>
        <dbReference type="EMBL" id="SFP19371.1"/>
    </source>
</evidence>
<evidence type="ECO:0000256" key="3">
    <source>
        <dbReference type="ARBA" id="ARBA00022989"/>
    </source>
</evidence>
<dbReference type="GO" id="GO:0016020">
    <property type="term" value="C:membrane"/>
    <property type="evidence" value="ECO:0007669"/>
    <property type="project" value="UniProtKB-SubCell"/>
</dbReference>
<dbReference type="AlphaFoldDB" id="A0A1I5NDR9"/>
<keyword evidence="2 5" id="KW-0812">Transmembrane</keyword>
<proteinExistence type="predicted"/>
<evidence type="ECO:0000313" key="7">
    <source>
        <dbReference type="Proteomes" id="UP000198892"/>
    </source>
</evidence>
<sequence length="85" mass="9435">MIKKLKNLEAGTATRTVLMAAAFINQGLALFGHSPLPIDEQNVEMFVSFVFSAVTAVAAWWKNNNFTDSAKQAQNYLDSIKKDKQ</sequence>
<name>A0A1I5NDR9_9BACI</name>
<keyword evidence="4 5" id="KW-0472">Membrane</keyword>
<keyword evidence="7" id="KW-1185">Reference proteome</keyword>
<protein>
    <submittedName>
        <fullName evidence="6">Holin, SPP1 family</fullName>
    </submittedName>
</protein>
<dbReference type="EMBL" id="FOXD01000003">
    <property type="protein sequence ID" value="SFP19371.1"/>
    <property type="molecule type" value="Genomic_DNA"/>
</dbReference>
<dbReference type="STRING" id="1884432.SAMN05518683_10378"/>
<evidence type="ECO:0000256" key="1">
    <source>
        <dbReference type="ARBA" id="ARBA00004370"/>
    </source>
</evidence>
<accession>A0A1I5NDR9</accession>
<dbReference type="RefSeq" id="WP_093335237.1">
    <property type="nucleotide sequence ID" value="NZ_FOXD01000003.1"/>
</dbReference>
<evidence type="ECO:0000256" key="4">
    <source>
        <dbReference type="ARBA" id="ARBA00023136"/>
    </source>
</evidence>
<reference evidence="7" key="1">
    <citation type="submission" date="2016-10" db="EMBL/GenBank/DDBJ databases">
        <authorList>
            <person name="Varghese N."/>
            <person name="Submissions S."/>
        </authorList>
    </citation>
    <scope>NUCLEOTIDE SEQUENCE [LARGE SCALE GENOMIC DNA]</scope>
    <source>
        <strain evidence="7">S7</strain>
    </source>
</reference>